<gene>
    <name evidence="2" type="ORF">PVP01_0011070</name>
</gene>
<evidence type="ECO:0000256" key="1">
    <source>
        <dbReference type="SAM" id="MobiDB-lite"/>
    </source>
</evidence>
<organism evidence="2">
    <name type="scientific">Plasmodium vivax</name>
    <name type="common">malaria parasite P. vivax</name>
    <dbReference type="NCBI Taxonomy" id="5855"/>
    <lineage>
        <taxon>Eukaryota</taxon>
        <taxon>Sar</taxon>
        <taxon>Alveolata</taxon>
        <taxon>Apicomplexa</taxon>
        <taxon>Aconoidasida</taxon>
        <taxon>Haemosporida</taxon>
        <taxon>Plasmodiidae</taxon>
        <taxon>Plasmodium</taxon>
        <taxon>Plasmodium (Plasmodium)</taxon>
    </lineage>
</organism>
<dbReference type="VEuPathDB" id="PlasmoDB:PVW1_140005000"/>
<reference evidence="2" key="1">
    <citation type="submission" date="2016-07" db="EMBL/GenBank/DDBJ databases">
        <authorList>
            <consortium name="Pathogen Informatics"/>
        </authorList>
    </citation>
    <scope>NUCLEOTIDE SEQUENCE</scope>
</reference>
<dbReference type="Pfam" id="PF05795">
    <property type="entry name" value="Plasmodium_Vir"/>
    <property type="match status" value="2"/>
</dbReference>
<name>A0A565A709_PLAVI</name>
<protein>
    <submittedName>
        <fullName evidence="2">VIR protein</fullName>
    </submittedName>
</protein>
<evidence type="ECO:0000313" key="2">
    <source>
        <dbReference type="EMBL" id="VVA00393.1"/>
    </source>
</evidence>
<dbReference type="Proteomes" id="UP000220605">
    <property type="component" value="Unassembled WGS sequence"/>
</dbReference>
<dbReference type="InterPro" id="IPR008780">
    <property type="entry name" value="Plasmodium_Vir"/>
</dbReference>
<sequence>MGGSILGGGLNSFLNVLKFPLPLDSFYYDLNHSEKYLDNYADECNKLCRENKSFKNIRLCKILLRFLKDNIRTSYKIESAYNDCILFNYWIYGELEKKYKKHFKTKLVPIYAELQRMWYSLIEQSSNESYYENCKPDNRLIYQDDWTKRRDLYDYCVNYELLKPQFEPYKQYCKHHYTYIKSKAPLYDYFKERCKPEAKYNCPDFYSRCKDYDPSIVLPELSCYDVMKKEEDTAAENALSLEPQPELTADGTSSPDASKLKGEGNHTVTKTGNILLGVVATSMTSGALYKFTPLGGMIRNGLGWNNNNMRNFNGGDIRLYDYSAEPFNPYPGEEHYIGYHPA</sequence>
<dbReference type="VEuPathDB" id="PlasmoDB:PVP01_0011070"/>
<proteinExistence type="predicted"/>
<dbReference type="AlphaFoldDB" id="A0A565A709"/>
<feature type="region of interest" description="Disordered" evidence="1">
    <location>
        <begin position="235"/>
        <end position="265"/>
    </location>
</feature>
<accession>A0A565A709</accession>
<dbReference type="EMBL" id="FLZR02000225">
    <property type="protein sequence ID" value="VVA00393.1"/>
    <property type="molecule type" value="Genomic_DNA"/>
</dbReference>
<dbReference type="VEuPathDB" id="PlasmoDB:PVX_051690"/>